<dbReference type="InterPro" id="IPR058030">
    <property type="entry name" value="TRIM8/14/16/25/29/45/65_CC"/>
</dbReference>
<evidence type="ECO:0000256" key="5">
    <source>
        <dbReference type="SAM" id="Coils"/>
    </source>
</evidence>
<feature type="domain" description="B box-type" evidence="7">
    <location>
        <begin position="139"/>
        <end position="179"/>
    </location>
</feature>
<feature type="non-terminal residue" evidence="9">
    <location>
        <position position="294"/>
    </location>
</feature>
<evidence type="ECO:0000259" key="7">
    <source>
        <dbReference type="PROSITE" id="PS50119"/>
    </source>
</evidence>
<dbReference type="Gene3D" id="3.30.40.10">
    <property type="entry name" value="Zinc/RING finger domain, C3HC4 (zinc finger)"/>
    <property type="match status" value="1"/>
</dbReference>
<dbReference type="PANTHER" id="PTHR25465">
    <property type="entry name" value="B-BOX DOMAIN CONTAINING"/>
    <property type="match status" value="1"/>
</dbReference>
<dbReference type="Pfam" id="PF25600">
    <property type="entry name" value="TRIM_CC"/>
    <property type="match status" value="1"/>
</dbReference>
<keyword evidence="5" id="KW-0175">Coiled coil</keyword>
<evidence type="ECO:0000256" key="4">
    <source>
        <dbReference type="PROSITE-ProRule" id="PRU00024"/>
    </source>
</evidence>
<dbReference type="GO" id="GO:0008270">
    <property type="term" value="F:zinc ion binding"/>
    <property type="evidence" value="ECO:0007669"/>
    <property type="project" value="UniProtKB-KW"/>
</dbReference>
<dbReference type="Pfam" id="PF00643">
    <property type="entry name" value="zf-B_box"/>
    <property type="match status" value="1"/>
</dbReference>
<dbReference type="InterPro" id="IPR001841">
    <property type="entry name" value="Znf_RING"/>
</dbReference>
<sequence length="294" mass="33479">MAAATISVEQDQFCCPVCLEVLRDPVTIPCGHSYCLQCIEDYWNRPKQKGQYTCPQCRQVFNPRPLLSRNTVLGEVVEKFQRSGAQAAAGAEEGRCSVCTGRRSRAVKSCLVCSESYCSAHLRTHEERFHAKAHKLIPASEHLCPLHDKLLRLYCHSDQQSVCSQCVREKHRGHDTGSALDGRAAQQKKLQEASLKSAQRLKDAEKELRYVIRYIKHSTEAAVEESERIFSRLIRSIEKQSSEVKEVIKVQQRAAVSQAEEVLEKVQRELVELRRTEAELEKLSHTDDHVHFLQ</sequence>
<evidence type="ECO:0000259" key="6">
    <source>
        <dbReference type="PROSITE" id="PS50089"/>
    </source>
</evidence>
<dbReference type="InterPro" id="IPR051051">
    <property type="entry name" value="E3_ubiq-ligase_TRIM/RNF"/>
</dbReference>
<dbReference type="SMART" id="SM00184">
    <property type="entry name" value="RING"/>
    <property type="match status" value="1"/>
</dbReference>
<proteinExistence type="predicted"/>
<keyword evidence="3" id="KW-0862">Zinc</keyword>
<name>A0A9Y4K6H7_9TELE</name>
<dbReference type="InterPro" id="IPR000315">
    <property type="entry name" value="Znf_B-box"/>
</dbReference>
<evidence type="ECO:0000256" key="3">
    <source>
        <dbReference type="ARBA" id="ARBA00022833"/>
    </source>
</evidence>
<dbReference type="InterPro" id="IPR017907">
    <property type="entry name" value="Znf_RING_CS"/>
</dbReference>
<dbReference type="Pfam" id="PF15227">
    <property type="entry name" value="zf-C3HC4_4"/>
    <property type="match status" value="1"/>
</dbReference>
<keyword evidence="1" id="KW-0479">Metal-binding</keyword>
<dbReference type="PANTHER" id="PTHR25465:SF80">
    <property type="entry name" value="TRIPARTITE MOTIF-CONTAINING PROTEIN 16-LIKE"/>
    <property type="match status" value="1"/>
</dbReference>
<dbReference type="InterPro" id="IPR013083">
    <property type="entry name" value="Znf_RING/FYVE/PHD"/>
</dbReference>
<dbReference type="PROSITE" id="PS50119">
    <property type="entry name" value="ZF_BBOX"/>
    <property type="match status" value="1"/>
</dbReference>
<keyword evidence="8" id="KW-1185">Reference proteome</keyword>
<dbReference type="AlphaFoldDB" id="A0A9Y4K6H7"/>
<accession>A0A9Y4K6H7</accession>
<reference evidence="9" key="1">
    <citation type="submission" date="2025-08" db="UniProtKB">
        <authorList>
            <consortium name="RefSeq"/>
        </authorList>
    </citation>
    <scope>IDENTIFICATION</scope>
</reference>
<evidence type="ECO:0000256" key="2">
    <source>
        <dbReference type="ARBA" id="ARBA00022771"/>
    </source>
</evidence>
<evidence type="ECO:0000313" key="9">
    <source>
        <dbReference type="RefSeq" id="XP_008283501.1"/>
    </source>
</evidence>
<dbReference type="Proteomes" id="UP000694891">
    <property type="component" value="Unplaced"/>
</dbReference>
<dbReference type="CDD" id="cd19769">
    <property type="entry name" value="Bbox2_TRIM16-like"/>
    <property type="match status" value="1"/>
</dbReference>
<protein>
    <submittedName>
        <fullName evidence="9">Tripartite motif-containing protein 47-like</fullName>
    </submittedName>
</protein>
<dbReference type="SUPFAM" id="SSF57845">
    <property type="entry name" value="B-box zinc-binding domain"/>
    <property type="match status" value="1"/>
</dbReference>
<feature type="domain" description="RING-type" evidence="6">
    <location>
        <begin position="15"/>
        <end position="58"/>
    </location>
</feature>
<dbReference type="Gene3D" id="3.30.160.60">
    <property type="entry name" value="Classic Zinc Finger"/>
    <property type="match status" value="1"/>
</dbReference>
<evidence type="ECO:0000256" key="1">
    <source>
        <dbReference type="ARBA" id="ARBA00022723"/>
    </source>
</evidence>
<dbReference type="SMART" id="SM00336">
    <property type="entry name" value="BBOX"/>
    <property type="match status" value="1"/>
</dbReference>
<dbReference type="Gene3D" id="4.10.830.40">
    <property type="match status" value="1"/>
</dbReference>
<dbReference type="PROSITE" id="PS00518">
    <property type="entry name" value="ZF_RING_1"/>
    <property type="match status" value="1"/>
</dbReference>
<keyword evidence="2 4" id="KW-0863">Zinc-finger</keyword>
<organism evidence="8 9">
    <name type="scientific">Stegastes partitus</name>
    <name type="common">bicolor damselfish</name>
    <dbReference type="NCBI Taxonomy" id="144197"/>
    <lineage>
        <taxon>Eukaryota</taxon>
        <taxon>Metazoa</taxon>
        <taxon>Chordata</taxon>
        <taxon>Craniata</taxon>
        <taxon>Vertebrata</taxon>
        <taxon>Euteleostomi</taxon>
        <taxon>Actinopterygii</taxon>
        <taxon>Neopterygii</taxon>
        <taxon>Teleostei</taxon>
        <taxon>Neoteleostei</taxon>
        <taxon>Acanthomorphata</taxon>
        <taxon>Ovalentaria</taxon>
        <taxon>Pomacentridae</taxon>
        <taxon>Stegastes</taxon>
    </lineage>
</organism>
<dbReference type="PROSITE" id="PS50089">
    <property type="entry name" value="ZF_RING_2"/>
    <property type="match status" value="1"/>
</dbReference>
<dbReference type="SUPFAM" id="SSF57850">
    <property type="entry name" value="RING/U-box"/>
    <property type="match status" value="1"/>
</dbReference>
<dbReference type="RefSeq" id="XP_008283501.1">
    <property type="nucleotide sequence ID" value="XM_008285279.1"/>
</dbReference>
<dbReference type="GeneID" id="103359764"/>
<gene>
    <name evidence="9" type="primary">LOC103359764</name>
</gene>
<feature type="coiled-coil region" evidence="5">
    <location>
        <begin position="249"/>
        <end position="286"/>
    </location>
</feature>
<evidence type="ECO:0000313" key="8">
    <source>
        <dbReference type="Proteomes" id="UP000694891"/>
    </source>
</evidence>